<evidence type="ECO:0000313" key="3">
    <source>
        <dbReference type="Proteomes" id="UP001205105"/>
    </source>
</evidence>
<dbReference type="GO" id="GO:0008146">
    <property type="term" value="F:sulfotransferase activity"/>
    <property type="evidence" value="ECO:0007669"/>
    <property type="project" value="InterPro"/>
</dbReference>
<protein>
    <recommendedName>
        <fullName evidence="4">Sulfotransferase</fullName>
    </recommendedName>
</protein>
<feature type="transmembrane region" description="Helical" evidence="1">
    <location>
        <begin position="12"/>
        <end position="35"/>
    </location>
</feature>
<dbReference type="Pfam" id="PF03567">
    <property type="entry name" value="Sulfotransfer_2"/>
    <property type="match status" value="1"/>
</dbReference>
<dbReference type="AlphaFoldDB" id="A0AAD5H4V3"/>
<evidence type="ECO:0008006" key="4">
    <source>
        <dbReference type="Google" id="ProtNLM"/>
    </source>
</evidence>
<evidence type="ECO:0000256" key="1">
    <source>
        <dbReference type="SAM" id="Phobius"/>
    </source>
</evidence>
<dbReference type="GO" id="GO:0016020">
    <property type="term" value="C:membrane"/>
    <property type="evidence" value="ECO:0007669"/>
    <property type="project" value="InterPro"/>
</dbReference>
<name>A0AAD5H4V3_9CHLO</name>
<dbReference type="EMBL" id="JADXDR010000068">
    <property type="protein sequence ID" value="KAI7840993.1"/>
    <property type="molecule type" value="Genomic_DNA"/>
</dbReference>
<proteinExistence type="predicted"/>
<gene>
    <name evidence="2" type="ORF">COHA_005222</name>
</gene>
<keyword evidence="1" id="KW-1133">Transmembrane helix</keyword>
<organism evidence="2 3">
    <name type="scientific">Chlorella ohadii</name>
    <dbReference type="NCBI Taxonomy" id="2649997"/>
    <lineage>
        <taxon>Eukaryota</taxon>
        <taxon>Viridiplantae</taxon>
        <taxon>Chlorophyta</taxon>
        <taxon>core chlorophytes</taxon>
        <taxon>Trebouxiophyceae</taxon>
        <taxon>Chlorellales</taxon>
        <taxon>Chlorellaceae</taxon>
        <taxon>Chlorella clade</taxon>
        <taxon>Chlorella</taxon>
    </lineage>
</organism>
<keyword evidence="1" id="KW-0812">Transmembrane</keyword>
<evidence type="ECO:0000313" key="2">
    <source>
        <dbReference type="EMBL" id="KAI7840993.1"/>
    </source>
</evidence>
<dbReference type="InterPro" id="IPR005331">
    <property type="entry name" value="Sulfotransferase"/>
</dbReference>
<reference evidence="2" key="1">
    <citation type="submission" date="2020-11" db="EMBL/GenBank/DDBJ databases">
        <title>Chlorella ohadii genome sequencing and assembly.</title>
        <authorList>
            <person name="Murik O."/>
            <person name="Treves H."/>
            <person name="Kedem I."/>
            <person name="Shotland Y."/>
            <person name="Kaplan A."/>
        </authorList>
    </citation>
    <scope>NUCLEOTIDE SEQUENCE</scope>
    <source>
        <strain evidence="2">1</strain>
    </source>
</reference>
<comment type="caution">
    <text evidence="2">The sequence shown here is derived from an EMBL/GenBank/DDBJ whole genome shotgun (WGS) entry which is preliminary data.</text>
</comment>
<sequence>MWLRCGHVKALNGPLSVGLGLATATISLIALGWLLSTGGRPLHQAVAKARLQWYTPHAISVTQPSDLHGRVHKAGPIDLKRFYPQLRESCDADRLRWTAAAGRDNLTEGELSSLQQIPCFDCQVFVNHMYKVIYLRQPKVASSSTLEYFGLCSPERSEETGCLRAWYLTTPIPSAKEVAARATYLPLANISKAQVADLWDDYFVFTVVRNPFSRAMSQYRTGMLSNLVEPAECATLAEELNWDSVCDSPLVMLTFCARHPECCIHGAVPGVAIKLIHLAPLAPCMTTPEGRLAADFVLRQELMEEDMAELLQHLNARQGVPKLTLGPMRVTANVYSLQQCKSQSAPRHLVKEVTVNQCPNQVGHECLATWQGLDAREQYCSAQEFYSGRHTHCKAGIAAFYADDLRLLYGGGLHQS</sequence>
<keyword evidence="3" id="KW-1185">Reference proteome</keyword>
<keyword evidence="1" id="KW-0472">Membrane</keyword>
<accession>A0AAD5H4V3</accession>
<dbReference type="Proteomes" id="UP001205105">
    <property type="component" value="Unassembled WGS sequence"/>
</dbReference>